<accession>A0ACC1P9G3</accession>
<evidence type="ECO:0000313" key="2">
    <source>
        <dbReference type="Proteomes" id="UP001143856"/>
    </source>
</evidence>
<dbReference type="EMBL" id="JAPDGR010000750">
    <property type="protein sequence ID" value="KAJ2987713.1"/>
    <property type="molecule type" value="Genomic_DNA"/>
</dbReference>
<name>A0ACC1P9G3_9PEZI</name>
<reference evidence="1" key="1">
    <citation type="submission" date="2022-10" db="EMBL/GenBank/DDBJ databases">
        <title>Genome Sequence of Xylaria curta.</title>
        <authorList>
            <person name="Buettner E."/>
        </authorList>
    </citation>
    <scope>NUCLEOTIDE SEQUENCE</scope>
    <source>
        <strain evidence="1">Babe10</strain>
    </source>
</reference>
<sequence>MHPQFATLGGNRYALVATGMRVKKSCFTSLPDVVRPALLFSETDTRLVSDQILVQVARFQELDDVFDSNFLSNVLIIHGRSPEGSNKLRQRLAKTQPLQGKSWLLDTIYTTQGALTGSHIPSGPYFLCGQDIFQAWKIYVDSFSSFQTTVLPAPGSPYQYVFRNLDSVGSDGQGLSVAVPSRLYSLGCKDNKPLAGLRIAIKDNFRLEGTRCSLGCRSFLATYGPDQETADYVKTLIDLGACIVGKTKMTAFASSETPCDS</sequence>
<gene>
    <name evidence="1" type="ORF">NUW58_g4354</name>
</gene>
<dbReference type="Proteomes" id="UP001143856">
    <property type="component" value="Unassembled WGS sequence"/>
</dbReference>
<evidence type="ECO:0000313" key="1">
    <source>
        <dbReference type="EMBL" id="KAJ2987713.1"/>
    </source>
</evidence>
<protein>
    <submittedName>
        <fullName evidence="1">Uncharacterized protein</fullName>
    </submittedName>
</protein>
<keyword evidence="2" id="KW-1185">Reference proteome</keyword>
<proteinExistence type="predicted"/>
<comment type="caution">
    <text evidence="1">The sequence shown here is derived from an EMBL/GenBank/DDBJ whole genome shotgun (WGS) entry which is preliminary data.</text>
</comment>
<organism evidence="1 2">
    <name type="scientific">Xylaria curta</name>
    <dbReference type="NCBI Taxonomy" id="42375"/>
    <lineage>
        <taxon>Eukaryota</taxon>
        <taxon>Fungi</taxon>
        <taxon>Dikarya</taxon>
        <taxon>Ascomycota</taxon>
        <taxon>Pezizomycotina</taxon>
        <taxon>Sordariomycetes</taxon>
        <taxon>Xylariomycetidae</taxon>
        <taxon>Xylariales</taxon>
        <taxon>Xylariaceae</taxon>
        <taxon>Xylaria</taxon>
    </lineage>
</organism>